<protein>
    <recommendedName>
        <fullName evidence="1">HTH cro/C1-type domain-containing protein</fullName>
    </recommendedName>
</protein>
<dbReference type="CDD" id="cd00093">
    <property type="entry name" value="HTH_XRE"/>
    <property type="match status" value="1"/>
</dbReference>
<dbReference type="Pfam" id="PF01381">
    <property type="entry name" value="HTH_3"/>
    <property type="match status" value="1"/>
</dbReference>
<sequence length="1352" mass="150177">MTMSANAELTPKLVKAARALLAWSQQDLAKSAGVATSTIADFERGQRTPVANNAQAIRDALETAGIRFLPTGALIGPPIPRITKPESHGAPLRWVDAEDLAVWANRLDGVASLPTLLAHLIRATHGPAVELRFPSDEGIRHPGWDGLTTAEEGGAYVPKGQAGWEIGSQREGIAQKATEDYNKRTAKPAPLNPATSTYIFVTPRHWPKKSEWTEARQTEGHWQAVQVYDADDLVHWIEQTPAVGLWLATRLGKRPPGTRELEEIWEEWSLATQWPLTDDLVLSDRDEDAAEVLRWLRGAPSVFSIQATTTDEAVAFLHATLSMLPYETAAHYRARCLVATDAAAARAIANAPAPLIIVLTEPEPGLARSLVQRGHFVLQAYDDSPVSAGEVRKLARPSREGIAAALSEAGIPEPRARALARDSARNLAVLRRLIPSAPGRVPDWAQDPPPRALVAALLAGGWDDESEFDKAKISELAGQPYEEAAAALARYVGEFDSPLRKVGKTWRVASPPDAWLLLGSYVTAADIDRFEAAAHEILGSTDPRYDMEPDDRWMASVRGIRPVYSGLLRHGVGEVLILLALWGDKIRMVPSAHRRADAIVSKLLRGADQRRWWSLSRDFRLLAEASPNAFLTAIEDSLDQNDPPIRSLFGSDEGGVFGTEHLSDLLWALESLAWSPELLARVSLVLARLDAIDSPPGRFANRPGNSLRHIFLLWLPQTHAPLEQRLRVLDLIRKRENDAAWKLMLAVLPQAHDTSDHAPTPRWRDFTVDKSEVVTWPLIARGAAAISERILSDVGLHVPRWLALFDRLVDIAPDRNAAIDLLKRAEPQIKSETDRSRLWEGLRKVLHHHRQFPDADWSLPPDELDRLETVYDRLAPSDPFERVAWLFEQSVSLPNPSHEGWQAEERQLDETRRQTARTIFSAYGVDGILKLARLVSTAGYIGRALFEAGLGKADLDKVLEACVRSDNPHERDVAHGLIISVFRERKESWAAALIAKARKEKWGDTALLTILRALPQERWTWDQAAQAGEAIEQAYWRRAPILWIGDDSDNLAFSVRKLIEVGRARHAVHLAARDREHRLQSDLLVSVLTEALGQPFEGDSDANETTMFQHHVVEILNQLDEKQDVSMDALARLEWAYLPLLQYSRRQPKALVKALSEQPSLFIDMLRAVFKPSEDSGVVEPEPTDPERAGAVAQQAYRLLDLWSRIPGTRDDGTIDPNALKAWIEQARSLAKAVGRSEIADSRIGAMLSASPNGADGVWPAEAVREVIDHFGSKPMIDGFWIGKRNRRGVTSRRPGDGGNLERDEAAKYRKYAAAIVYEHPGTAKALDTLADSYEQDARRQDEDAERLDWGQ</sequence>
<dbReference type="SUPFAM" id="SSF47413">
    <property type="entry name" value="lambda repressor-like DNA-binding domains"/>
    <property type="match status" value="1"/>
</dbReference>
<proteinExistence type="predicted"/>
<evidence type="ECO:0000259" key="1">
    <source>
        <dbReference type="PROSITE" id="PS50943"/>
    </source>
</evidence>
<dbReference type="PROSITE" id="PS50943">
    <property type="entry name" value="HTH_CROC1"/>
    <property type="match status" value="1"/>
</dbReference>
<evidence type="ECO:0000313" key="3">
    <source>
        <dbReference type="Proteomes" id="UP000024900"/>
    </source>
</evidence>
<accession>A0A837C5K0</accession>
<comment type="caution">
    <text evidence="2">The sequence shown here is derived from an EMBL/GenBank/DDBJ whole genome shotgun (WGS) entry which is preliminary data.</text>
</comment>
<dbReference type="Gene3D" id="1.10.260.40">
    <property type="entry name" value="lambda repressor-like DNA-binding domains"/>
    <property type="match status" value="1"/>
</dbReference>
<evidence type="ECO:0000313" key="2">
    <source>
        <dbReference type="EMBL" id="KGJ64295.1"/>
    </source>
</evidence>
<gene>
    <name evidence="2" type="ORF">BJA5080_06098</name>
</gene>
<dbReference type="InterPro" id="IPR001387">
    <property type="entry name" value="Cro/C1-type_HTH"/>
</dbReference>
<feature type="domain" description="HTH cro/C1-type" evidence="1">
    <location>
        <begin position="14"/>
        <end position="68"/>
    </location>
</feature>
<organism evidence="2 3">
    <name type="scientific">Bradyrhizobium diazoefficiens SEMIA 5080</name>
    <dbReference type="NCBI Taxonomy" id="754504"/>
    <lineage>
        <taxon>Bacteria</taxon>
        <taxon>Pseudomonadati</taxon>
        <taxon>Pseudomonadota</taxon>
        <taxon>Alphaproteobacteria</taxon>
        <taxon>Hyphomicrobiales</taxon>
        <taxon>Nitrobacteraceae</taxon>
        <taxon>Bradyrhizobium</taxon>
    </lineage>
</organism>
<name>A0A837C5K0_9BRAD</name>
<dbReference type="InterPro" id="IPR010982">
    <property type="entry name" value="Lambda_DNA-bd_dom_sf"/>
</dbReference>
<reference evidence="2 3" key="1">
    <citation type="journal article" date="2014" name="BMC Genomics">
        <title>Comparative genomics of Bradyrhizobium japonicum CPAC 15 and Bradyrhizobium diazoefficiens CPAC 7: elite model strains for understanding symbiotic performance with soybean.</title>
        <authorList>
            <person name="Siqueira A.F."/>
            <person name="Ormeno-Orrillo E."/>
            <person name="Souza R.C."/>
            <person name="Rodrigues E.P."/>
            <person name="Almeida L.G."/>
            <person name="Barcellos F.G."/>
            <person name="Batista J.S."/>
            <person name="Nakatami A.S."/>
            <person name="Martinez-Romero E."/>
            <person name="Vasconcelos A.T."/>
            <person name="Hungria M."/>
        </authorList>
    </citation>
    <scope>NUCLEOTIDE SEQUENCE [LARGE SCALE GENOMIC DNA]</scope>
    <source>
        <strain evidence="2 3">SEMIA 5080</strain>
    </source>
</reference>
<dbReference type="EMBL" id="ADOU02000008">
    <property type="protein sequence ID" value="KGJ64295.1"/>
    <property type="molecule type" value="Genomic_DNA"/>
</dbReference>
<dbReference type="GO" id="GO:0003677">
    <property type="term" value="F:DNA binding"/>
    <property type="evidence" value="ECO:0007669"/>
    <property type="project" value="InterPro"/>
</dbReference>
<dbReference type="SMART" id="SM00530">
    <property type="entry name" value="HTH_XRE"/>
    <property type="match status" value="1"/>
</dbReference>
<dbReference type="Proteomes" id="UP000024900">
    <property type="component" value="Unassembled WGS sequence"/>
</dbReference>
<dbReference type="RefSeq" id="WP_028175467.1">
    <property type="nucleotide sequence ID" value="NZ_ADOU02000008.1"/>
</dbReference>